<accession>A0A2S0KQ52</accession>
<dbReference type="UniPathway" id="UPA00908">
    <property type="reaction ID" value="UER00884"/>
</dbReference>
<dbReference type="PROSITE" id="PS51831">
    <property type="entry name" value="HD"/>
    <property type="match status" value="1"/>
</dbReference>
<dbReference type="GO" id="GO:0008728">
    <property type="term" value="F:GTP diphosphokinase activity"/>
    <property type="evidence" value="ECO:0007669"/>
    <property type="project" value="UniProtKB-EC"/>
</dbReference>
<dbReference type="Pfam" id="PF04607">
    <property type="entry name" value="RelA_SpoT"/>
    <property type="match status" value="1"/>
</dbReference>
<evidence type="ECO:0000256" key="3">
    <source>
        <dbReference type="ARBA" id="ARBA00048244"/>
    </source>
</evidence>
<gene>
    <name evidence="8" type="ORF">C5Q98_04475</name>
</gene>
<feature type="domain" description="TGS" evidence="7">
    <location>
        <begin position="454"/>
        <end position="515"/>
    </location>
</feature>
<evidence type="ECO:0000256" key="2">
    <source>
        <dbReference type="ARBA" id="ARBA00013251"/>
    </source>
</evidence>
<dbReference type="InterPro" id="IPR006674">
    <property type="entry name" value="HD_domain"/>
</dbReference>
<dbReference type="InterPro" id="IPR012675">
    <property type="entry name" value="Beta-grasp_dom_sf"/>
</dbReference>
<dbReference type="CDD" id="cd00077">
    <property type="entry name" value="HDc"/>
    <property type="match status" value="1"/>
</dbReference>
<dbReference type="InterPro" id="IPR003607">
    <property type="entry name" value="HD/PDEase_dom"/>
</dbReference>
<dbReference type="CDD" id="cd04876">
    <property type="entry name" value="ACT_RelA-SpoT"/>
    <property type="match status" value="1"/>
</dbReference>
<dbReference type="FunFam" id="3.10.20.30:FF:000002">
    <property type="entry name" value="GTP pyrophosphokinase (RelA/SpoT)"/>
    <property type="match status" value="1"/>
</dbReference>
<proteinExistence type="inferred from homology"/>
<dbReference type="CDD" id="cd01668">
    <property type="entry name" value="TGS_RSH"/>
    <property type="match status" value="1"/>
</dbReference>
<dbReference type="PANTHER" id="PTHR21262:SF31">
    <property type="entry name" value="GTP PYROPHOSPHOKINASE"/>
    <property type="match status" value="1"/>
</dbReference>
<dbReference type="PANTHER" id="PTHR21262">
    <property type="entry name" value="GUANOSINE-3',5'-BIS DIPHOSPHATE 3'-PYROPHOSPHOHYDROLASE"/>
    <property type="match status" value="1"/>
</dbReference>
<dbReference type="Gene3D" id="3.10.20.30">
    <property type="match status" value="1"/>
</dbReference>
<dbReference type="InterPro" id="IPR033655">
    <property type="entry name" value="TGS_RelA/SpoT"/>
</dbReference>
<dbReference type="Gene3D" id="1.10.3210.10">
    <property type="entry name" value="Hypothetical protein af1432"/>
    <property type="match status" value="1"/>
</dbReference>
<dbReference type="EC" id="2.7.6.5" evidence="2"/>
<name>A0A2S0KQ52_9FIRM</name>
<evidence type="ECO:0000313" key="8">
    <source>
        <dbReference type="EMBL" id="AVM43138.1"/>
    </source>
</evidence>
<dbReference type="InterPro" id="IPR007685">
    <property type="entry name" value="RelA_SpoT"/>
</dbReference>
<organism evidence="8 9">
    <name type="scientific">Fastidiosipila sanguinis</name>
    <dbReference type="NCBI Taxonomy" id="236753"/>
    <lineage>
        <taxon>Bacteria</taxon>
        <taxon>Bacillati</taxon>
        <taxon>Bacillota</taxon>
        <taxon>Clostridia</taxon>
        <taxon>Eubacteriales</taxon>
        <taxon>Oscillospiraceae</taxon>
        <taxon>Fastidiosipila</taxon>
    </lineage>
</organism>
<dbReference type="Gene3D" id="3.30.460.10">
    <property type="entry name" value="Beta Polymerase, domain 2"/>
    <property type="match status" value="1"/>
</dbReference>
<dbReference type="GO" id="GO:0015970">
    <property type="term" value="P:guanosine tetraphosphate biosynthetic process"/>
    <property type="evidence" value="ECO:0007669"/>
    <property type="project" value="UniProtKB-UniPathway"/>
</dbReference>
<comment type="similarity">
    <text evidence="4">Belongs to the relA/spoT family.</text>
</comment>
<dbReference type="KEGG" id="fsa:C5Q98_04475"/>
<dbReference type="InterPro" id="IPR043519">
    <property type="entry name" value="NT_sf"/>
</dbReference>
<dbReference type="SUPFAM" id="SSF81301">
    <property type="entry name" value="Nucleotidyltransferase"/>
    <property type="match status" value="1"/>
</dbReference>
<sequence>MKNYAQLNREEFKSELKEAIAKVPFSYGPEWPYFPSLEVLLSKDDKPEERTEYQRQIDEVIGIAKQLLRTYASYIDDPENYDFSRLIYAVEFAFKAHLKQKRASGDPYIIHPLEVAMNLTELEVDEDTIIAACLHDTVEDTEVTLQDITENFGETVSSLVDGVTKLEKFTYSSKEDLQAENFRKMFLAMAQDIRVVLIKLADRMHNMRTMEYMPARKQERISRETMDIYAPLAGRLGIYRWKMELEDLSFKYLDPTAYFELAGAIKQKQSERNNYLQVVIEDILKKLSAAGINCSIDGRTKHLYSIYRKMKTKNKHLNEIYDLFACRVIVSTVTDCYSVFGIVHDMFRPMPGRFKDYIATPKANGYQSLHTTVVGPNGFPFEIQIRTEEMHELAEYGVAAHWRYKAKQGGAKLSKKASKEDEKLSWLRQLLDWQKDMKNSTDYMEELREGLIEEEVYVFTPNGDVVALPQGSCPIDFAYMIHSGVGNHMYGARVNDQMTPIDYKLQNGDIVEILTSERIKGPSLDWLKIVKSNSARNKINYWFKQERKAESIERGRDEVEKEIRKNGFVSLQLLRTEYLEPLLRRYGFNSVDDMYAAIGQNSKNGVSAKKIVPKLRDEYIKNLSEEKRQELGYRIGDNGQVIYSPVDPILQKAKDNAEKGIGDRVAVESSKPNKYGIIVEGIDNVLMSLANCCNPVPGDDIVGYITRGKGVTVHRVDCNNMKNLVAIKRDKYEGEPDKKMLEEAGRLIKVYWDKAASKGVFQVPILIKARDRSSLLVDVSNAISDEKVAIISGQMNAVKDMTANLHLIIEVNSQEQYDRLIGRIKAIRDVVDVRRDDL</sequence>
<reference evidence="9" key="1">
    <citation type="submission" date="2018-02" db="EMBL/GenBank/DDBJ databases">
        <authorList>
            <person name="Holder M.E."/>
            <person name="Ajami N.J."/>
            <person name="Petrosino J.F."/>
        </authorList>
    </citation>
    <scope>NUCLEOTIDE SEQUENCE [LARGE SCALE GENOMIC DNA]</scope>
    <source>
        <strain evidence="9">CCUG 47711</strain>
    </source>
</reference>
<dbReference type="SUPFAM" id="SSF81271">
    <property type="entry name" value="TGS-like"/>
    <property type="match status" value="1"/>
</dbReference>
<evidence type="ECO:0000256" key="1">
    <source>
        <dbReference type="ARBA" id="ARBA00004976"/>
    </source>
</evidence>
<dbReference type="Gene3D" id="3.30.70.260">
    <property type="match status" value="1"/>
</dbReference>
<dbReference type="FunFam" id="3.30.460.10:FF:000001">
    <property type="entry name" value="GTP pyrophosphokinase RelA"/>
    <property type="match status" value="1"/>
</dbReference>
<comment type="catalytic activity">
    <reaction evidence="3">
        <text>GTP + ATP = guanosine 3'-diphosphate 5'-triphosphate + AMP</text>
        <dbReference type="Rhea" id="RHEA:22088"/>
        <dbReference type="ChEBI" id="CHEBI:30616"/>
        <dbReference type="ChEBI" id="CHEBI:37565"/>
        <dbReference type="ChEBI" id="CHEBI:142410"/>
        <dbReference type="ChEBI" id="CHEBI:456215"/>
        <dbReference type="EC" id="2.7.6.5"/>
    </reaction>
</comment>
<dbReference type="Pfam" id="PF19296">
    <property type="entry name" value="RelA_AH_RIS"/>
    <property type="match status" value="1"/>
</dbReference>
<comment type="pathway">
    <text evidence="1">Purine metabolism; ppGpp biosynthesis; ppGpp from GTP: step 1/2.</text>
</comment>
<evidence type="ECO:0000259" key="6">
    <source>
        <dbReference type="PROSITE" id="PS51831"/>
    </source>
</evidence>
<dbReference type="Pfam" id="PF13291">
    <property type="entry name" value="ACT_4"/>
    <property type="match status" value="1"/>
</dbReference>
<dbReference type="SUPFAM" id="SSF109604">
    <property type="entry name" value="HD-domain/PDEase-like"/>
    <property type="match status" value="1"/>
</dbReference>
<dbReference type="PROSITE" id="PS51671">
    <property type="entry name" value="ACT"/>
    <property type="match status" value="1"/>
</dbReference>
<dbReference type="SUPFAM" id="SSF55021">
    <property type="entry name" value="ACT-like"/>
    <property type="match status" value="1"/>
</dbReference>
<dbReference type="GO" id="GO:0005886">
    <property type="term" value="C:plasma membrane"/>
    <property type="evidence" value="ECO:0007669"/>
    <property type="project" value="TreeGrafter"/>
</dbReference>
<dbReference type="FunFam" id="1.10.3210.10:FF:000001">
    <property type="entry name" value="GTP pyrophosphokinase RelA"/>
    <property type="match status" value="1"/>
</dbReference>
<dbReference type="PROSITE" id="PS51880">
    <property type="entry name" value="TGS"/>
    <property type="match status" value="1"/>
</dbReference>
<feature type="domain" description="ACT" evidence="5">
    <location>
        <begin position="764"/>
        <end position="838"/>
    </location>
</feature>
<dbReference type="Pfam" id="PF02824">
    <property type="entry name" value="TGS"/>
    <property type="match status" value="1"/>
</dbReference>
<dbReference type="InterPro" id="IPR045865">
    <property type="entry name" value="ACT-like_dom_sf"/>
</dbReference>
<evidence type="ECO:0000313" key="9">
    <source>
        <dbReference type="Proteomes" id="UP000237947"/>
    </source>
</evidence>
<evidence type="ECO:0000256" key="4">
    <source>
        <dbReference type="RuleBase" id="RU003847"/>
    </source>
</evidence>
<dbReference type="SMART" id="SM00471">
    <property type="entry name" value="HDc"/>
    <property type="match status" value="1"/>
</dbReference>
<dbReference type="AlphaFoldDB" id="A0A2S0KQ52"/>
<dbReference type="InterPro" id="IPR004095">
    <property type="entry name" value="TGS"/>
</dbReference>
<evidence type="ECO:0000259" key="7">
    <source>
        <dbReference type="PROSITE" id="PS51880"/>
    </source>
</evidence>
<dbReference type="NCBIfam" id="TIGR00691">
    <property type="entry name" value="spoT_relA"/>
    <property type="match status" value="1"/>
</dbReference>
<dbReference type="CDD" id="cd05399">
    <property type="entry name" value="NT_Rel-Spo_like"/>
    <property type="match status" value="1"/>
</dbReference>
<dbReference type="InterPro" id="IPR004811">
    <property type="entry name" value="RelA/Spo_fam"/>
</dbReference>
<dbReference type="InterPro" id="IPR012676">
    <property type="entry name" value="TGS-like"/>
</dbReference>
<dbReference type="OrthoDB" id="9805041at2"/>
<dbReference type="EMBL" id="CP027226">
    <property type="protein sequence ID" value="AVM43138.1"/>
    <property type="molecule type" value="Genomic_DNA"/>
</dbReference>
<comment type="function">
    <text evidence="4">In eubacteria ppGpp (guanosine 3'-diphosphate 5'-diphosphate) is a mediator of the stringent response that coordinates a variety of cellular activities in response to changes in nutritional abundance.</text>
</comment>
<keyword evidence="9" id="KW-1185">Reference proteome</keyword>
<protein>
    <recommendedName>
        <fullName evidence="2">GTP diphosphokinase</fullName>
        <ecNumber evidence="2">2.7.6.5</ecNumber>
    </recommendedName>
</protein>
<dbReference type="Pfam" id="PF13328">
    <property type="entry name" value="HD_4"/>
    <property type="match status" value="1"/>
</dbReference>
<evidence type="ECO:0000259" key="5">
    <source>
        <dbReference type="PROSITE" id="PS51671"/>
    </source>
</evidence>
<feature type="domain" description="HD" evidence="6">
    <location>
        <begin position="108"/>
        <end position="207"/>
    </location>
</feature>
<dbReference type="InterPro" id="IPR002912">
    <property type="entry name" value="ACT_dom"/>
</dbReference>
<dbReference type="Proteomes" id="UP000237947">
    <property type="component" value="Chromosome"/>
</dbReference>
<dbReference type="InterPro" id="IPR045600">
    <property type="entry name" value="RelA/SpoT_AH_RIS"/>
</dbReference>
<dbReference type="SMART" id="SM00954">
    <property type="entry name" value="RelA_SpoT"/>
    <property type="match status" value="1"/>
</dbReference>